<dbReference type="AlphaFoldDB" id="A0A9P6X159"/>
<proteinExistence type="predicted"/>
<dbReference type="InterPro" id="IPR036397">
    <property type="entry name" value="RNaseH_sf"/>
</dbReference>
<name>A0A9P6X159_RHIOR</name>
<dbReference type="OrthoDB" id="2289193at2759"/>
<evidence type="ECO:0000313" key="2">
    <source>
        <dbReference type="Proteomes" id="UP000716291"/>
    </source>
</evidence>
<sequence>MNFYYENGRGDIVDDSGNEPDAYLVEPSFRLTNLTNLKKYIKNKKVPIEDEANDVEMKEAPTKKERFSTYNTYSDDDHKRYFYFIKEKLMTPSQAVKAANVQYETAQKWKTANEKNLEEGIPLKKTNRVNRPVSKLNEEHKTFIQNFFDENKTAVIQDAVESLTKNFEGLEIKKSRVAEFMKEDCNLTIKVVTRHPKRRNCSDTLEKRAQFVKEWTEKGMLFMQNCVFIDESGFDINMRRSRGWSTRGTQAVYIYTIQQPVFASDSLKLEKDEFCGLKNY</sequence>
<comment type="caution">
    <text evidence="1">The sequence shown here is derived from an EMBL/GenBank/DDBJ whole genome shotgun (WGS) entry which is preliminary data.</text>
</comment>
<dbReference type="GO" id="GO:0003676">
    <property type="term" value="F:nucleic acid binding"/>
    <property type="evidence" value="ECO:0007669"/>
    <property type="project" value="InterPro"/>
</dbReference>
<dbReference type="Proteomes" id="UP000716291">
    <property type="component" value="Unassembled WGS sequence"/>
</dbReference>
<keyword evidence="2" id="KW-1185">Reference proteome</keyword>
<dbReference type="Gene3D" id="3.30.420.10">
    <property type="entry name" value="Ribonuclease H-like superfamily/Ribonuclease H"/>
    <property type="match status" value="1"/>
</dbReference>
<evidence type="ECO:0000313" key="1">
    <source>
        <dbReference type="EMBL" id="KAG1303071.1"/>
    </source>
</evidence>
<organism evidence="1 2">
    <name type="scientific">Rhizopus oryzae</name>
    <name type="common">Mucormycosis agent</name>
    <name type="synonym">Rhizopus arrhizus var. delemar</name>
    <dbReference type="NCBI Taxonomy" id="64495"/>
    <lineage>
        <taxon>Eukaryota</taxon>
        <taxon>Fungi</taxon>
        <taxon>Fungi incertae sedis</taxon>
        <taxon>Mucoromycota</taxon>
        <taxon>Mucoromycotina</taxon>
        <taxon>Mucoromycetes</taxon>
        <taxon>Mucorales</taxon>
        <taxon>Mucorineae</taxon>
        <taxon>Rhizopodaceae</taxon>
        <taxon>Rhizopus</taxon>
    </lineage>
</organism>
<accession>A0A9P6X159</accession>
<dbReference type="EMBL" id="JAANQT010002140">
    <property type="protein sequence ID" value="KAG1303071.1"/>
    <property type="molecule type" value="Genomic_DNA"/>
</dbReference>
<protein>
    <recommendedName>
        <fullName evidence="3">Tc1-like transposase DDE domain-containing protein</fullName>
    </recommendedName>
</protein>
<reference evidence="1" key="1">
    <citation type="journal article" date="2020" name="Microb. Genom.">
        <title>Genetic diversity of clinical and environmental Mucorales isolates obtained from an investigation of mucormycosis cases among solid organ transplant recipients.</title>
        <authorList>
            <person name="Nguyen M.H."/>
            <person name="Kaul D."/>
            <person name="Muto C."/>
            <person name="Cheng S.J."/>
            <person name="Richter R.A."/>
            <person name="Bruno V.M."/>
            <person name="Liu G."/>
            <person name="Beyhan S."/>
            <person name="Sundermann A.J."/>
            <person name="Mounaud S."/>
            <person name="Pasculle A.W."/>
            <person name="Nierman W.C."/>
            <person name="Driscoll E."/>
            <person name="Cumbie R."/>
            <person name="Clancy C.J."/>
            <person name="Dupont C.L."/>
        </authorList>
    </citation>
    <scope>NUCLEOTIDE SEQUENCE</scope>
    <source>
        <strain evidence="1">GL11</strain>
    </source>
</reference>
<gene>
    <name evidence="1" type="ORF">G6F64_010389</name>
</gene>
<evidence type="ECO:0008006" key="3">
    <source>
        <dbReference type="Google" id="ProtNLM"/>
    </source>
</evidence>